<dbReference type="Pfam" id="PF08279">
    <property type="entry name" value="HTH_11"/>
    <property type="match status" value="1"/>
</dbReference>
<feature type="region of interest" description="Disordered" evidence="4">
    <location>
        <begin position="317"/>
        <end position="345"/>
    </location>
</feature>
<dbReference type="InterPro" id="IPR001034">
    <property type="entry name" value="DeoR_HTH"/>
</dbReference>
<keyword evidence="7" id="KW-1185">Reference proteome</keyword>
<feature type="domain" description="HTH deoR-type" evidence="5">
    <location>
        <begin position="4"/>
        <end position="59"/>
    </location>
</feature>
<dbReference type="InterPro" id="IPR018356">
    <property type="entry name" value="Tscrpt_reg_HTH_DeoR_CS"/>
</dbReference>
<feature type="compositionally biased region" description="Low complexity" evidence="4">
    <location>
        <begin position="317"/>
        <end position="328"/>
    </location>
</feature>
<dbReference type="Pfam" id="PF25583">
    <property type="entry name" value="WCX"/>
    <property type="match status" value="1"/>
</dbReference>
<evidence type="ECO:0000313" key="7">
    <source>
        <dbReference type="Proteomes" id="UP001344251"/>
    </source>
</evidence>
<evidence type="ECO:0000259" key="5">
    <source>
        <dbReference type="PROSITE" id="PS51000"/>
    </source>
</evidence>
<keyword evidence="2" id="KW-0238">DNA-binding</keyword>
<dbReference type="Gene3D" id="1.10.10.10">
    <property type="entry name" value="Winged helix-like DNA-binding domain superfamily/Winged helix DNA-binding domain"/>
    <property type="match status" value="1"/>
</dbReference>
<dbReference type="PROSITE" id="PS52050">
    <property type="entry name" value="WYL"/>
    <property type="match status" value="1"/>
</dbReference>
<keyword evidence="3" id="KW-0804">Transcription</keyword>
<evidence type="ECO:0000256" key="1">
    <source>
        <dbReference type="ARBA" id="ARBA00023015"/>
    </source>
</evidence>
<evidence type="ECO:0000256" key="4">
    <source>
        <dbReference type="SAM" id="MobiDB-lite"/>
    </source>
</evidence>
<dbReference type="Pfam" id="PF13280">
    <property type="entry name" value="WYL"/>
    <property type="match status" value="1"/>
</dbReference>
<dbReference type="InterPro" id="IPR051534">
    <property type="entry name" value="CBASS_pafABC_assoc_protein"/>
</dbReference>
<evidence type="ECO:0000256" key="3">
    <source>
        <dbReference type="ARBA" id="ARBA00023163"/>
    </source>
</evidence>
<organism evidence="6 7">
    <name type="scientific">Streptomyces decoyicus</name>
    <dbReference type="NCBI Taxonomy" id="249567"/>
    <lineage>
        <taxon>Bacteria</taxon>
        <taxon>Bacillati</taxon>
        <taxon>Actinomycetota</taxon>
        <taxon>Actinomycetes</taxon>
        <taxon>Kitasatosporales</taxon>
        <taxon>Streptomycetaceae</taxon>
        <taxon>Streptomyces</taxon>
    </lineage>
</organism>
<evidence type="ECO:0000256" key="2">
    <source>
        <dbReference type="ARBA" id="ARBA00023125"/>
    </source>
</evidence>
<dbReference type="InterPro" id="IPR057727">
    <property type="entry name" value="WCX_dom"/>
</dbReference>
<evidence type="ECO:0000313" key="6">
    <source>
        <dbReference type="EMBL" id="WSB72089.1"/>
    </source>
</evidence>
<proteinExistence type="predicted"/>
<dbReference type="InterPro" id="IPR026881">
    <property type="entry name" value="WYL_dom"/>
</dbReference>
<dbReference type="EMBL" id="CP109106">
    <property type="protein sequence ID" value="WSB72089.1"/>
    <property type="molecule type" value="Genomic_DNA"/>
</dbReference>
<name>A0ABZ1FNR1_9ACTN</name>
<dbReference type="PANTHER" id="PTHR34580">
    <property type="match status" value="1"/>
</dbReference>
<dbReference type="Proteomes" id="UP001344251">
    <property type="component" value="Chromosome"/>
</dbReference>
<dbReference type="InterPro" id="IPR036390">
    <property type="entry name" value="WH_DNA-bd_sf"/>
</dbReference>
<gene>
    <name evidence="6" type="ORF">OG863_31395</name>
</gene>
<keyword evidence="1" id="KW-0805">Transcription regulation</keyword>
<dbReference type="RefSeq" id="WP_326621768.1">
    <property type="nucleotide sequence ID" value="NZ_CP109106.1"/>
</dbReference>
<reference evidence="6 7" key="1">
    <citation type="submission" date="2022-10" db="EMBL/GenBank/DDBJ databases">
        <title>The complete genomes of actinobacterial strains from the NBC collection.</title>
        <authorList>
            <person name="Joergensen T.S."/>
            <person name="Alvarez Arevalo M."/>
            <person name="Sterndorff E.B."/>
            <person name="Faurdal D."/>
            <person name="Vuksanovic O."/>
            <person name="Mourched A.-S."/>
            <person name="Charusanti P."/>
            <person name="Shaw S."/>
            <person name="Blin K."/>
            <person name="Weber T."/>
        </authorList>
    </citation>
    <scope>NUCLEOTIDE SEQUENCE [LARGE SCALE GENOMIC DNA]</scope>
    <source>
        <strain evidence="6 7">NBC 01774</strain>
    </source>
</reference>
<dbReference type="PROSITE" id="PS51000">
    <property type="entry name" value="HTH_DEOR_2"/>
    <property type="match status" value="1"/>
</dbReference>
<dbReference type="SUPFAM" id="SSF46785">
    <property type="entry name" value="Winged helix' DNA-binding domain"/>
    <property type="match status" value="1"/>
</dbReference>
<dbReference type="InterPro" id="IPR013196">
    <property type="entry name" value="HTH_11"/>
</dbReference>
<dbReference type="InterPro" id="IPR036388">
    <property type="entry name" value="WH-like_DNA-bd_sf"/>
</dbReference>
<dbReference type="SMART" id="SM00420">
    <property type="entry name" value="HTH_DEOR"/>
    <property type="match status" value="1"/>
</dbReference>
<dbReference type="PANTHER" id="PTHR34580:SF3">
    <property type="entry name" value="PROTEIN PAFB"/>
    <property type="match status" value="1"/>
</dbReference>
<dbReference type="PROSITE" id="PS00894">
    <property type="entry name" value="HTH_DEOR_1"/>
    <property type="match status" value="1"/>
</dbReference>
<accession>A0ABZ1FNR1</accession>
<protein>
    <submittedName>
        <fullName evidence="6">YafY family transcriptional regulator</fullName>
    </submittedName>
</protein>
<sequence length="345" mass="37674">MLETSARLLRLLSLLQAHREWSGAELADRLDVTPRTVRRDIDRLRELGYPVHSAPGTAGGYRLGAGAELPPLLLEDEEVVAVAVGLRTAAAGGVEGIEEASVRALAKLEQVLPHRLQRQVGALNAFTVPLLGGGGPRVDPNLLTELAHACRDCCRLRFDYTAHDGTVSRRTVEPHRLVFARRRWYLVAWDAGRADWRTYRADRLTPTPPHGPRFTPRPPPAEDLAAYVSRGISTRVYARQATVLLHASLEQAAERIGPAAGTLEAVGERCCLLRTGAHSLEVMVFHIVMTGFDFEVREPPELIGHIQAIRDRLSRALAASPSAASPPRDGADRTRGTRSGSSEES</sequence>